<dbReference type="Pfam" id="PF00067">
    <property type="entry name" value="p450"/>
    <property type="match status" value="1"/>
</dbReference>
<evidence type="ECO:0000256" key="16">
    <source>
        <dbReference type="ARBA" id="ARBA00048965"/>
    </source>
</evidence>
<dbReference type="AlphaFoldDB" id="A0A8C9FMU5"/>
<protein>
    <recommendedName>
        <fullName evidence="14">Cytochrome P450 26B1</fullName>
    </recommendedName>
</protein>
<keyword evidence="9 18" id="KW-0560">Oxidoreductase</keyword>
<evidence type="ECO:0000256" key="3">
    <source>
        <dbReference type="ARBA" id="ARBA00004406"/>
    </source>
</evidence>
<keyword evidence="8" id="KW-0492">Microsome</keyword>
<evidence type="ECO:0000256" key="9">
    <source>
        <dbReference type="ARBA" id="ARBA00023002"/>
    </source>
</evidence>
<keyword evidence="13" id="KW-0472">Membrane</keyword>
<reference evidence="19" key="1">
    <citation type="submission" date="2025-08" db="UniProtKB">
        <authorList>
            <consortium name="Ensembl"/>
        </authorList>
    </citation>
    <scope>IDENTIFICATION</scope>
</reference>
<evidence type="ECO:0000256" key="18">
    <source>
        <dbReference type="RuleBase" id="RU000461"/>
    </source>
</evidence>
<evidence type="ECO:0000256" key="11">
    <source>
        <dbReference type="ARBA" id="ARBA00023033"/>
    </source>
</evidence>
<keyword evidence="11 18" id="KW-0503">Monooxygenase</keyword>
<evidence type="ECO:0000313" key="20">
    <source>
        <dbReference type="Proteomes" id="UP000694428"/>
    </source>
</evidence>
<evidence type="ECO:0000256" key="10">
    <source>
        <dbReference type="ARBA" id="ARBA00023004"/>
    </source>
</evidence>
<comment type="cofactor">
    <cofactor evidence="1 17">
        <name>heme</name>
        <dbReference type="ChEBI" id="CHEBI:30413"/>
    </cofactor>
</comment>
<evidence type="ECO:0000256" key="12">
    <source>
        <dbReference type="ARBA" id="ARBA00023098"/>
    </source>
</evidence>
<evidence type="ECO:0000256" key="15">
    <source>
        <dbReference type="ARBA" id="ARBA00047395"/>
    </source>
</evidence>
<evidence type="ECO:0000256" key="14">
    <source>
        <dbReference type="ARBA" id="ARBA00040244"/>
    </source>
</evidence>
<dbReference type="PROSITE" id="PS00086">
    <property type="entry name" value="CYTOCHROME_P450"/>
    <property type="match status" value="1"/>
</dbReference>
<organism evidence="19 20">
    <name type="scientific">Pavo cristatus</name>
    <name type="common">Indian peafowl</name>
    <name type="synonym">Blue peafowl</name>
    <dbReference type="NCBI Taxonomy" id="9049"/>
    <lineage>
        <taxon>Eukaryota</taxon>
        <taxon>Metazoa</taxon>
        <taxon>Chordata</taxon>
        <taxon>Craniata</taxon>
        <taxon>Vertebrata</taxon>
        <taxon>Euteleostomi</taxon>
        <taxon>Archelosauria</taxon>
        <taxon>Archosauria</taxon>
        <taxon>Dinosauria</taxon>
        <taxon>Saurischia</taxon>
        <taxon>Theropoda</taxon>
        <taxon>Coelurosauria</taxon>
        <taxon>Aves</taxon>
        <taxon>Neognathae</taxon>
        <taxon>Galloanserae</taxon>
        <taxon>Galliformes</taxon>
        <taxon>Phasianidae</taxon>
        <taxon>Phasianinae</taxon>
        <taxon>Pavo</taxon>
    </lineage>
</organism>
<evidence type="ECO:0000256" key="4">
    <source>
        <dbReference type="ARBA" id="ARBA00010617"/>
    </source>
</evidence>
<dbReference type="PRINTS" id="PR00465">
    <property type="entry name" value="EP450IV"/>
</dbReference>
<evidence type="ECO:0000256" key="13">
    <source>
        <dbReference type="ARBA" id="ARBA00023136"/>
    </source>
</evidence>
<dbReference type="PANTHER" id="PTHR24286:SF177">
    <property type="entry name" value="CYTOCHROME P450 26B1"/>
    <property type="match status" value="1"/>
</dbReference>
<evidence type="ECO:0000313" key="19">
    <source>
        <dbReference type="Ensembl" id="ENSPSTP00000017774.1"/>
    </source>
</evidence>
<dbReference type="GO" id="GO:0020037">
    <property type="term" value="F:heme binding"/>
    <property type="evidence" value="ECO:0007669"/>
    <property type="project" value="InterPro"/>
</dbReference>
<evidence type="ECO:0000256" key="2">
    <source>
        <dbReference type="ARBA" id="ARBA00004174"/>
    </source>
</evidence>
<dbReference type="Ensembl" id="ENSPSTT00000018633.1">
    <property type="protein sequence ID" value="ENSPSTP00000017774.1"/>
    <property type="gene ID" value="ENSPSTG00000012682.1"/>
</dbReference>
<dbReference type="InterPro" id="IPR001128">
    <property type="entry name" value="Cyt_P450"/>
</dbReference>
<dbReference type="GO" id="GO:0004497">
    <property type="term" value="F:monooxygenase activity"/>
    <property type="evidence" value="ECO:0007669"/>
    <property type="project" value="UniProtKB-KW"/>
</dbReference>
<dbReference type="GO" id="GO:0016705">
    <property type="term" value="F:oxidoreductase activity, acting on paired donors, with incorporation or reduction of molecular oxygen"/>
    <property type="evidence" value="ECO:0007669"/>
    <property type="project" value="InterPro"/>
</dbReference>
<comment type="catalytic activity">
    <reaction evidence="16">
        <text>all-trans-retinoate + reduced [NADPH--hemoprotein reductase] + O2 = all-trans-4-hydroxyretinoate + oxidized [NADPH--hemoprotein reductase] + H2O + H(+)</text>
        <dbReference type="Rhea" id="RHEA:51984"/>
        <dbReference type="Rhea" id="RHEA-COMP:11964"/>
        <dbReference type="Rhea" id="RHEA-COMP:11965"/>
        <dbReference type="ChEBI" id="CHEBI:15377"/>
        <dbReference type="ChEBI" id="CHEBI:15378"/>
        <dbReference type="ChEBI" id="CHEBI:15379"/>
        <dbReference type="ChEBI" id="CHEBI:35291"/>
        <dbReference type="ChEBI" id="CHEBI:57618"/>
        <dbReference type="ChEBI" id="CHEBI:58210"/>
        <dbReference type="ChEBI" id="CHEBI:134178"/>
    </reaction>
    <physiologicalReaction direction="left-to-right" evidence="16">
        <dbReference type="Rhea" id="RHEA:51985"/>
    </physiologicalReaction>
</comment>
<dbReference type="PRINTS" id="PR00385">
    <property type="entry name" value="P450"/>
</dbReference>
<evidence type="ECO:0000256" key="5">
    <source>
        <dbReference type="ARBA" id="ARBA00022617"/>
    </source>
</evidence>
<keyword evidence="6 17" id="KW-0479">Metal-binding</keyword>
<evidence type="ECO:0000256" key="7">
    <source>
        <dbReference type="ARBA" id="ARBA00022824"/>
    </source>
</evidence>
<evidence type="ECO:0000256" key="17">
    <source>
        <dbReference type="PIRSR" id="PIRSR602403-1"/>
    </source>
</evidence>
<comment type="subcellular location">
    <subcellularLocation>
        <location evidence="3">Endoplasmic reticulum membrane</location>
        <topology evidence="3">Peripheral membrane protein</topology>
    </subcellularLocation>
    <subcellularLocation>
        <location evidence="2">Microsome membrane</location>
        <topology evidence="2">Peripheral membrane protein</topology>
    </subcellularLocation>
</comment>
<dbReference type="InterPro" id="IPR036396">
    <property type="entry name" value="Cyt_P450_sf"/>
</dbReference>
<dbReference type="GO" id="GO:0005506">
    <property type="term" value="F:iron ion binding"/>
    <property type="evidence" value="ECO:0007669"/>
    <property type="project" value="InterPro"/>
</dbReference>
<accession>A0A8C9FMU5</accession>
<evidence type="ECO:0000256" key="1">
    <source>
        <dbReference type="ARBA" id="ARBA00001971"/>
    </source>
</evidence>
<sequence length="467" mass="51794">MLFESFDLVSALATLAACLVSLTLLLAVSQQLWQLRWAATRDKTCKLPIPKGSMGFPLIGETFHWLLQGSCFQSSRREKYGNVFKTHLLGRPLVRVTGAENVRKILMGEHHLVSTEWPRSTRMLLGPNTVANSIGDIHRHKRKGMMESPSLEMLQNHGDVALRDAVSGHGGMGWGWALSSLPTIIILCILIPDFGGRAEISLQLEEGLFQTSSPIAAIMTHGRLQQPTCLPHHTIAVCLSVCMSLQPQPFSLIPSQDGTLELIFAAYATTASASTSLIMQLLKHPRVLEKLREELRSKGILHNGCICEGSLRLDNISGLHYLDCVIKEVLRLFTPISGGYRTVLQTFELDGFQIPKGWSVMYSIRDTHDTAPVFKDVDVFDPDRFGQGRSEDKEGRFHYLPFGGGVRTCLGKHLAKLFLKALAIELASTSRFELATRTFPKITLVPVVHPVDGLKLVITVFYFCCCC</sequence>
<comment type="similarity">
    <text evidence="4 18">Belongs to the cytochrome P450 family.</text>
</comment>
<dbReference type="Proteomes" id="UP000694428">
    <property type="component" value="Unplaced"/>
</dbReference>
<keyword evidence="12" id="KW-0443">Lipid metabolism</keyword>
<dbReference type="GO" id="GO:0005789">
    <property type="term" value="C:endoplasmic reticulum membrane"/>
    <property type="evidence" value="ECO:0007669"/>
    <property type="project" value="UniProtKB-SubCell"/>
</dbReference>
<keyword evidence="20" id="KW-1185">Reference proteome</keyword>
<comment type="catalytic activity">
    <reaction evidence="15">
        <text>all-trans-retinoate + reduced [NADPH--hemoprotein reductase] + O2 = all-trans-18-hydroxyretinoate + oxidized [NADPH--hemoprotein reductase] + H2O + H(+)</text>
        <dbReference type="Rhea" id="RHEA:55856"/>
        <dbReference type="Rhea" id="RHEA-COMP:11964"/>
        <dbReference type="Rhea" id="RHEA-COMP:11965"/>
        <dbReference type="ChEBI" id="CHEBI:15377"/>
        <dbReference type="ChEBI" id="CHEBI:15378"/>
        <dbReference type="ChEBI" id="CHEBI:15379"/>
        <dbReference type="ChEBI" id="CHEBI:35291"/>
        <dbReference type="ChEBI" id="CHEBI:57618"/>
        <dbReference type="ChEBI" id="CHEBI:58210"/>
        <dbReference type="ChEBI" id="CHEBI:139258"/>
    </reaction>
    <physiologicalReaction direction="left-to-right" evidence="15">
        <dbReference type="Rhea" id="RHEA:55857"/>
    </physiologicalReaction>
</comment>
<dbReference type="PANTHER" id="PTHR24286">
    <property type="entry name" value="CYTOCHROME P450 26"/>
    <property type="match status" value="1"/>
</dbReference>
<dbReference type="SUPFAM" id="SSF48264">
    <property type="entry name" value="Cytochrome P450"/>
    <property type="match status" value="1"/>
</dbReference>
<keyword evidence="7" id="KW-0256">Endoplasmic reticulum</keyword>
<dbReference type="Gene3D" id="1.10.630.10">
    <property type="entry name" value="Cytochrome P450"/>
    <property type="match status" value="1"/>
</dbReference>
<dbReference type="GO" id="GO:0016125">
    <property type="term" value="P:sterol metabolic process"/>
    <property type="evidence" value="ECO:0007669"/>
    <property type="project" value="TreeGrafter"/>
</dbReference>
<keyword evidence="5 17" id="KW-0349">Heme</keyword>
<dbReference type="InterPro" id="IPR002403">
    <property type="entry name" value="Cyt_P450_E_grp-IV"/>
</dbReference>
<name>A0A8C9FMU5_PAVCR</name>
<proteinExistence type="inferred from homology"/>
<feature type="binding site" description="axial binding residue" evidence="17">
    <location>
        <position position="409"/>
    </location>
    <ligand>
        <name>heme</name>
        <dbReference type="ChEBI" id="CHEBI:30413"/>
    </ligand>
    <ligandPart>
        <name>Fe</name>
        <dbReference type="ChEBI" id="CHEBI:18248"/>
    </ligandPart>
</feature>
<dbReference type="GO" id="GO:0034653">
    <property type="term" value="P:retinoic acid catabolic process"/>
    <property type="evidence" value="ECO:0007669"/>
    <property type="project" value="UniProtKB-ARBA"/>
</dbReference>
<dbReference type="InterPro" id="IPR017972">
    <property type="entry name" value="Cyt_P450_CS"/>
</dbReference>
<reference evidence="19" key="2">
    <citation type="submission" date="2025-09" db="UniProtKB">
        <authorList>
            <consortium name="Ensembl"/>
        </authorList>
    </citation>
    <scope>IDENTIFICATION</scope>
</reference>
<evidence type="ECO:0000256" key="8">
    <source>
        <dbReference type="ARBA" id="ARBA00022848"/>
    </source>
</evidence>
<evidence type="ECO:0000256" key="6">
    <source>
        <dbReference type="ARBA" id="ARBA00022723"/>
    </source>
</evidence>
<keyword evidence="10 17" id="KW-0408">Iron</keyword>